<sequence>MIISSLFLVGLVVFLTGYFFLGKSQAEAECKEPNREYFSNPNFTGGFAGVAIGVIFIIFGFALQAADKVKAFESRAITSLR</sequence>
<keyword evidence="1" id="KW-0812">Transmembrane</keyword>
<organism evidence="2">
    <name type="scientific">viral metagenome</name>
    <dbReference type="NCBI Taxonomy" id="1070528"/>
    <lineage>
        <taxon>unclassified sequences</taxon>
        <taxon>metagenomes</taxon>
        <taxon>organismal metagenomes</taxon>
    </lineage>
</organism>
<feature type="transmembrane region" description="Helical" evidence="1">
    <location>
        <begin position="42"/>
        <end position="63"/>
    </location>
</feature>
<keyword evidence="1" id="KW-0472">Membrane</keyword>
<protein>
    <submittedName>
        <fullName evidence="2">Uncharacterized protein</fullName>
    </submittedName>
</protein>
<proteinExistence type="predicted"/>
<accession>A0A6C0E0W5</accession>
<dbReference type="EMBL" id="MN739708">
    <property type="protein sequence ID" value="QHT22183.1"/>
    <property type="molecule type" value="Genomic_DNA"/>
</dbReference>
<evidence type="ECO:0000313" key="2">
    <source>
        <dbReference type="EMBL" id="QHT22183.1"/>
    </source>
</evidence>
<reference evidence="2" key="1">
    <citation type="journal article" date="2020" name="Nature">
        <title>Giant virus diversity and host interactions through global metagenomics.</title>
        <authorList>
            <person name="Schulz F."/>
            <person name="Roux S."/>
            <person name="Paez-Espino D."/>
            <person name="Jungbluth S."/>
            <person name="Walsh D.A."/>
            <person name="Denef V.J."/>
            <person name="McMahon K.D."/>
            <person name="Konstantinidis K.T."/>
            <person name="Eloe-Fadrosh E.A."/>
            <person name="Kyrpides N.C."/>
            <person name="Woyke T."/>
        </authorList>
    </citation>
    <scope>NUCLEOTIDE SEQUENCE</scope>
    <source>
        <strain evidence="2">GVMAG-M-3300023179-107</strain>
    </source>
</reference>
<name>A0A6C0E0W5_9ZZZZ</name>
<dbReference type="AlphaFoldDB" id="A0A6C0E0W5"/>
<evidence type="ECO:0000256" key="1">
    <source>
        <dbReference type="SAM" id="Phobius"/>
    </source>
</evidence>
<keyword evidence="1" id="KW-1133">Transmembrane helix</keyword>